<dbReference type="Gene3D" id="3.10.105.10">
    <property type="entry name" value="Dipeptide-binding Protein, Domain 3"/>
    <property type="match status" value="1"/>
</dbReference>
<dbReference type="GO" id="GO:0015833">
    <property type="term" value="P:peptide transport"/>
    <property type="evidence" value="ECO:0007669"/>
    <property type="project" value="TreeGrafter"/>
</dbReference>
<evidence type="ECO:0000256" key="2">
    <source>
        <dbReference type="ARBA" id="ARBA00005695"/>
    </source>
</evidence>
<evidence type="ECO:0000259" key="6">
    <source>
        <dbReference type="Pfam" id="PF00496"/>
    </source>
</evidence>
<dbReference type="PANTHER" id="PTHR30290:SF10">
    <property type="entry name" value="PERIPLASMIC OLIGOPEPTIDE-BINDING PROTEIN-RELATED"/>
    <property type="match status" value="1"/>
</dbReference>
<dbReference type="EMBL" id="QUSW01000003">
    <property type="protein sequence ID" value="RQP24435.1"/>
    <property type="molecule type" value="Genomic_DNA"/>
</dbReference>
<evidence type="ECO:0000256" key="3">
    <source>
        <dbReference type="ARBA" id="ARBA00022448"/>
    </source>
</evidence>
<dbReference type="PANTHER" id="PTHR30290">
    <property type="entry name" value="PERIPLASMIC BINDING COMPONENT OF ABC TRANSPORTER"/>
    <property type="match status" value="1"/>
</dbReference>
<reference evidence="7 8" key="2">
    <citation type="submission" date="2018-12" db="EMBL/GenBank/DDBJ databases">
        <title>Rhizobacter gummiphilus sp. nov., a rubber-degrading bacterium isolated from the soil of a botanical garden in Japan.</title>
        <authorList>
            <person name="Shunsuke S.S."/>
        </authorList>
    </citation>
    <scope>NUCLEOTIDE SEQUENCE [LARGE SCALE GENOMIC DNA]</scope>
    <source>
        <strain evidence="7 8">S-16</strain>
    </source>
</reference>
<gene>
    <name evidence="7" type="ORF">DZC73_14190</name>
</gene>
<keyword evidence="8" id="KW-1185">Reference proteome</keyword>
<evidence type="ECO:0000313" key="7">
    <source>
        <dbReference type="EMBL" id="RQP24435.1"/>
    </source>
</evidence>
<proteinExistence type="inferred from homology"/>
<dbReference type="GO" id="GO:0030288">
    <property type="term" value="C:outer membrane-bounded periplasmic space"/>
    <property type="evidence" value="ECO:0007669"/>
    <property type="project" value="UniProtKB-ARBA"/>
</dbReference>
<dbReference type="SUPFAM" id="SSF53850">
    <property type="entry name" value="Periplasmic binding protein-like II"/>
    <property type="match status" value="1"/>
</dbReference>
<dbReference type="InterPro" id="IPR039424">
    <property type="entry name" value="SBP_5"/>
</dbReference>
<dbReference type="Gene3D" id="3.40.190.10">
    <property type="entry name" value="Periplasmic binding protein-like II"/>
    <property type="match status" value="1"/>
</dbReference>
<reference evidence="7 8" key="1">
    <citation type="submission" date="2018-08" db="EMBL/GenBank/DDBJ databases">
        <authorList>
            <person name="Khan S.A."/>
            <person name="Jeon C.O."/>
            <person name="Chun B.H."/>
            <person name="Jeong S.E."/>
        </authorList>
    </citation>
    <scope>NUCLEOTIDE SEQUENCE [LARGE SCALE GENOMIC DNA]</scope>
    <source>
        <strain evidence="7 8">S-16</strain>
    </source>
</reference>
<dbReference type="RefSeq" id="WP_124540969.1">
    <property type="nucleotide sequence ID" value="NZ_QUSW01000003.1"/>
</dbReference>
<dbReference type="InterPro" id="IPR030678">
    <property type="entry name" value="Peptide/Ni-bd"/>
</dbReference>
<evidence type="ECO:0000256" key="1">
    <source>
        <dbReference type="ARBA" id="ARBA00004196"/>
    </source>
</evidence>
<protein>
    <submittedName>
        <fullName evidence="7">Bicyclomycin resistance protein</fullName>
    </submittedName>
</protein>
<dbReference type="PIRSF" id="PIRSF002741">
    <property type="entry name" value="MppA"/>
    <property type="match status" value="1"/>
</dbReference>
<accession>A0A3N7K087</accession>
<organism evidence="7 8">
    <name type="scientific">Piscinibacter terrae</name>
    <dbReference type="NCBI Taxonomy" id="2496871"/>
    <lineage>
        <taxon>Bacteria</taxon>
        <taxon>Pseudomonadati</taxon>
        <taxon>Pseudomonadota</taxon>
        <taxon>Betaproteobacteria</taxon>
        <taxon>Burkholderiales</taxon>
        <taxon>Sphaerotilaceae</taxon>
        <taxon>Piscinibacter</taxon>
    </lineage>
</organism>
<dbReference type="GO" id="GO:0043190">
    <property type="term" value="C:ATP-binding cassette (ABC) transporter complex"/>
    <property type="evidence" value="ECO:0007669"/>
    <property type="project" value="InterPro"/>
</dbReference>
<dbReference type="OrthoDB" id="9801912at2"/>
<name>A0A3N7K087_9BURK</name>
<comment type="caution">
    <text evidence="7">The sequence shown here is derived from an EMBL/GenBank/DDBJ whole genome shotgun (WGS) entry which is preliminary data.</text>
</comment>
<feature type="domain" description="Solute-binding protein family 5" evidence="6">
    <location>
        <begin position="73"/>
        <end position="514"/>
    </location>
</feature>
<comment type="subcellular location">
    <subcellularLocation>
        <location evidence="1">Cell envelope</location>
    </subcellularLocation>
</comment>
<feature type="chain" id="PRO_5018087108" evidence="5">
    <location>
        <begin position="23"/>
        <end position="600"/>
    </location>
</feature>
<dbReference type="InterPro" id="IPR000914">
    <property type="entry name" value="SBP_5_dom"/>
</dbReference>
<keyword evidence="3" id="KW-0813">Transport</keyword>
<feature type="signal peptide" evidence="5">
    <location>
        <begin position="1"/>
        <end position="22"/>
    </location>
</feature>
<dbReference type="AlphaFoldDB" id="A0A3N7K087"/>
<evidence type="ECO:0000256" key="5">
    <source>
        <dbReference type="SAM" id="SignalP"/>
    </source>
</evidence>
<comment type="similarity">
    <text evidence="2">Belongs to the bacterial solute-binding protein 5 family.</text>
</comment>
<evidence type="ECO:0000313" key="8">
    <source>
        <dbReference type="Proteomes" id="UP000267464"/>
    </source>
</evidence>
<dbReference type="GO" id="GO:1904680">
    <property type="term" value="F:peptide transmembrane transporter activity"/>
    <property type="evidence" value="ECO:0007669"/>
    <property type="project" value="TreeGrafter"/>
</dbReference>
<dbReference type="Proteomes" id="UP000267464">
    <property type="component" value="Unassembled WGS sequence"/>
</dbReference>
<sequence length="600" mass="68379">MDRRSFIALSAATLAAPELAHAAEAPLKVFRYAFPTAESGFDPAQITDLYSRTLTPHIFEALYCYDHLARPLKIKPLVAAGMPEHSEDFRVWTVKVRPGIFFADDPAFKGKPREVVAQDFIYALKRFADPALKSPGWSSIEQVQYLGLAEARQRAIDGKKPFDYDANIEGLRALDRYTLQFKLAEPDPRFVYNQLSASDLYGAVAREVVEHYGAQIAEHPVGTGPFVLKQWRRSSFIALERNPNYRVRTFDGEPAPDDVEGQAILAKLKGKRIPIVDRVEVSIIEEEQPYWLSFLNGTQDFCERVPAAFIETAAPNGKLAPNLAKRGIQLYRTLASDTTMSYFNMEDPVVGGYTPEKVALRRAMGLAVDLDREIRSARRGQAIPAQSMVSPNLFGYDDTYRSVNSEFNLGKARALLDMYGYVDRDGDGWRELPDGAPLEIIMSTQPDQRSRQLNEVWKKGWDAIGIKVTYRPAKWPENMKSARAGKLQMWSVGSLADVPDGQTTLSRVYGPQKGQQNLARFQNAELDELYKKMLTMPDSPQRLEMFDRIKRIVNAYMPYKYHAHRIFTDMAQPWLIGYRRPLFWQEFWHMLDIDESKRPR</sequence>
<evidence type="ECO:0000256" key="4">
    <source>
        <dbReference type="ARBA" id="ARBA00022729"/>
    </source>
</evidence>
<keyword evidence="4 5" id="KW-0732">Signal</keyword>
<dbReference type="Pfam" id="PF00496">
    <property type="entry name" value="SBP_bac_5"/>
    <property type="match status" value="1"/>
</dbReference>